<evidence type="ECO:0000313" key="2">
    <source>
        <dbReference type="Proteomes" id="UP000050360"/>
    </source>
</evidence>
<protein>
    <recommendedName>
        <fullName evidence="3">Lipoprotein</fullName>
    </recommendedName>
</protein>
<evidence type="ECO:0000313" key="1">
    <source>
        <dbReference type="EMBL" id="KPQ41183.1"/>
    </source>
</evidence>
<reference evidence="1 2" key="1">
    <citation type="submission" date="2015-09" db="EMBL/GenBank/DDBJ databases">
        <title>A metagenomics-based metabolic model of nitrate-dependent anaerobic oxidation of methane by Methanoperedens-like archaea.</title>
        <authorList>
            <person name="Arshad A."/>
            <person name="Speth D.R."/>
            <person name="De Graaf R.M."/>
            <person name="Op Den Camp H.J."/>
            <person name="Jetten M.S."/>
            <person name="Welte C.U."/>
        </authorList>
    </citation>
    <scope>NUCLEOTIDE SEQUENCE [LARGE SCALE GENOMIC DNA]</scope>
</reference>
<sequence length="143" mass="16190">MKLKLILMLFFLSGMIVSGCIGNSTKQVPVVHVNMTLVEKDGYVQVENYKLTREMVNYLSRPRATKAESFPAITARTMIVKGKNSSIGPWETLPYKGNGTYSFNIGFKEDKYPLLNDTVHISIMIVDRKGGQTGYFVQDMIWK</sequence>
<dbReference type="EMBL" id="LKCM01000416">
    <property type="protein sequence ID" value="KPQ41183.1"/>
    <property type="molecule type" value="Genomic_DNA"/>
</dbReference>
<organism evidence="1 2">
    <name type="scientific">Candidatus Methanoperedens nitratireducens</name>
    <dbReference type="NCBI Taxonomy" id="1392998"/>
    <lineage>
        <taxon>Archaea</taxon>
        <taxon>Methanobacteriati</taxon>
        <taxon>Methanobacteriota</taxon>
        <taxon>Stenosarchaea group</taxon>
        <taxon>Methanomicrobia</taxon>
        <taxon>Methanosarcinales</taxon>
        <taxon>ANME-2 cluster</taxon>
        <taxon>Candidatus Methanoperedentaceae</taxon>
        <taxon>Candidatus Methanoperedens</taxon>
    </lineage>
</organism>
<gene>
    <name evidence="1" type="ORF">MPEBLZ_04275</name>
</gene>
<name>A0A0P8C3R0_9EURY</name>
<dbReference type="Proteomes" id="UP000050360">
    <property type="component" value="Unassembled WGS sequence"/>
</dbReference>
<accession>A0A0P8C3R0</accession>
<evidence type="ECO:0008006" key="3">
    <source>
        <dbReference type="Google" id="ProtNLM"/>
    </source>
</evidence>
<comment type="caution">
    <text evidence="1">The sequence shown here is derived from an EMBL/GenBank/DDBJ whole genome shotgun (WGS) entry which is preliminary data.</text>
</comment>
<dbReference type="PROSITE" id="PS51257">
    <property type="entry name" value="PROKAR_LIPOPROTEIN"/>
    <property type="match status" value="1"/>
</dbReference>
<proteinExistence type="predicted"/>
<dbReference type="AlphaFoldDB" id="A0A0P8C3R0"/>